<sequence length="70" mass="7952">MFLYSLWLKSHFRYATTFIIAIFNIDTAFAANGIRVITPGTNEDTFSGFRITARTSHPFTRVDRAPPPLT</sequence>
<name>A0A1N6JEI6_9BURK</name>
<evidence type="ECO:0000313" key="1">
    <source>
        <dbReference type="EMBL" id="SIO42569.1"/>
    </source>
</evidence>
<reference evidence="1 2" key="1">
    <citation type="submission" date="2016-11" db="EMBL/GenBank/DDBJ databases">
        <authorList>
            <person name="Jaros S."/>
            <person name="Januszkiewicz K."/>
            <person name="Wedrychowicz H."/>
        </authorList>
    </citation>
    <scope>NUCLEOTIDE SEQUENCE [LARGE SCALE GENOMIC DNA]</scope>
    <source>
        <strain evidence="1 2">GAS95</strain>
    </source>
</reference>
<protein>
    <submittedName>
        <fullName evidence="1">Uncharacterized protein</fullName>
    </submittedName>
</protein>
<gene>
    <name evidence="1" type="ORF">SAMN05444165_3072</name>
</gene>
<organism evidence="1 2">
    <name type="scientific">Paraburkholderia phenazinium</name>
    <dbReference type="NCBI Taxonomy" id="60549"/>
    <lineage>
        <taxon>Bacteria</taxon>
        <taxon>Pseudomonadati</taxon>
        <taxon>Pseudomonadota</taxon>
        <taxon>Betaproteobacteria</taxon>
        <taxon>Burkholderiales</taxon>
        <taxon>Burkholderiaceae</taxon>
        <taxon>Paraburkholderia</taxon>
    </lineage>
</organism>
<evidence type="ECO:0000313" key="2">
    <source>
        <dbReference type="Proteomes" id="UP000185151"/>
    </source>
</evidence>
<dbReference type="EMBL" id="FSRU01000001">
    <property type="protein sequence ID" value="SIO42569.1"/>
    <property type="molecule type" value="Genomic_DNA"/>
</dbReference>
<keyword evidence="2" id="KW-1185">Reference proteome</keyword>
<accession>A0A1N6JEI6</accession>
<dbReference type="Proteomes" id="UP000185151">
    <property type="component" value="Unassembled WGS sequence"/>
</dbReference>
<proteinExistence type="predicted"/>
<dbReference type="AlphaFoldDB" id="A0A1N6JEI6"/>